<organism evidence="1">
    <name type="scientific">Tanacetum cinerariifolium</name>
    <name type="common">Dalmatian daisy</name>
    <name type="synonym">Chrysanthemum cinerariifolium</name>
    <dbReference type="NCBI Taxonomy" id="118510"/>
    <lineage>
        <taxon>Eukaryota</taxon>
        <taxon>Viridiplantae</taxon>
        <taxon>Streptophyta</taxon>
        <taxon>Embryophyta</taxon>
        <taxon>Tracheophyta</taxon>
        <taxon>Spermatophyta</taxon>
        <taxon>Magnoliopsida</taxon>
        <taxon>eudicotyledons</taxon>
        <taxon>Gunneridae</taxon>
        <taxon>Pentapetalae</taxon>
        <taxon>asterids</taxon>
        <taxon>campanulids</taxon>
        <taxon>Asterales</taxon>
        <taxon>Asteraceae</taxon>
        <taxon>Asteroideae</taxon>
        <taxon>Anthemideae</taxon>
        <taxon>Anthemidinae</taxon>
        <taxon>Tanacetum</taxon>
    </lineage>
</organism>
<name>A0A6L2P2F3_TANCI</name>
<comment type="caution">
    <text evidence="1">The sequence shown here is derived from an EMBL/GenBank/DDBJ whole genome shotgun (WGS) entry which is preliminary data.</text>
</comment>
<sequence length="194" mass="22311">MRHERWAYTSDMDWIVVVLELGCILISREFPSQEECYVSLKIGHSMNLFVKSWKEESELPKMKLLTLTNANSQMFSISANDAFYIYFLWFMSKLLDYHDVDATLIIRARAVGRIYIALMLDCRAVEGCTGLRRLCIDDKNQDQKGNDGLLAVGRHYANLHFSEILFIEDYDVSNQGIEALGLACLNLVNIRVTK</sequence>
<accession>A0A6L2P2F3</accession>
<dbReference type="EMBL" id="BKCJ010010636">
    <property type="protein sequence ID" value="GEU92466.1"/>
    <property type="molecule type" value="Genomic_DNA"/>
</dbReference>
<evidence type="ECO:0000313" key="1">
    <source>
        <dbReference type="EMBL" id="GEU92466.1"/>
    </source>
</evidence>
<proteinExistence type="predicted"/>
<protein>
    <submittedName>
        <fullName evidence="1">Uncharacterized protein</fullName>
    </submittedName>
</protein>
<dbReference type="AlphaFoldDB" id="A0A6L2P2F3"/>
<reference evidence="1" key="1">
    <citation type="journal article" date="2019" name="Sci. Rep.">
        <title>Draft genome of Tanacetum cinerariifolium, the natural source of mosquito coil.</title>
        <authorList>
            <person name="Yamashiro T."/>
            <person name="Shiraishi A."/>
            <person name="Satake H."/>
            <person name="Nakayama K."/>
        </authorList>
    </citation>
    <scope>NUCLEOTIDE SEQUENCE</scope>
</reference>
<gene>
    <name evidence="1" type="ORF">Tci_064444</name>
</gene>